<dbReference type="GO" id="GO:0005524">
    <property type="term" value="F:ATP binding"/>
    <property type="evidence" value="ECO:0007669"/>
    <property type="project" value="UniProtKB-KW"/>
</dbReference>
<dbReference type="GO" id="GO:0006094">
    <property type="term" value="P:gluconeogenesis"/>
    <property type="evidence" value="ECO:0007669"/>
    <property type="project" value="TreeGrafter"/>
</dbReference>
<dbReference type="STRING" id="35608.A0A2U1L140"/>
<comment type="cofactor">
    <cofactor evidence="1">
        <name>Mg(2+)</name>
        <dbReference type="ChEBI" id="CHEBI:18420"/>
    </cofactor>
</comment>
<dbReference type="SUPFAM" id="SSF53748">
    <property type="entry name" value="Phosphoglycerate kinase"/>
    <property type="match status" value="1"/>
</dbReference>
<evidence type="ECO:0000256" key="2">
    <source>
        <dbReference type="ARBA" id="ARBA00008982"/>
    </source>
</evidence>
<accession>A0A2U1L140</accession>
<dbReference type="GO" id="GO:0004618">
    <property type="term" value="F:phosphoglycerate kinase activity"/>
    <property type="evidence" value="ECO:0007669"/>
    <property type="project" value="UniProtKB-EC"/>
</dbReference>
<protein>
    <recommendedName>
        <fullName evidence="3 9">Phosphoglycerate kinase</fullName>
        <ecNumber evidence="3 9">2.7.2.3</ecNumber>
    </recommendedName>
</protein>
<dbReference type="PANTHER" id="PTHR11406:SF27">
    <property type="entry name" value="PHOSPHOGLYCERATE KINASE 3, CYTOSOLIC"/>
    <property type="match status" value="1"/>
</dbReference>
<dbReference type="GO" id="GO:0043531">
    <property type="term" value="F:ADP binding"/>
    <property type="evidence" value="ECO:0007669"/>
    <property type="project" value="TreeGrafter"/>
</dbReference>
<dbReference type="GO" id="GO:0005829">
    <property type="term" value="C:cytosol"/>
    <property type="evidence" value="ECO:0007669"/>
    <property type="project" value="TreeGrafter"/>
</dbReference>
<dbReference type="PANTHER" id="PTHR11406">
    <property type="entry name" value="PHOSPHOGLYCERATE KINASE"/>
    <property type="match status" value="1"/>
</dbReference>
<evidence type="ECO:0000313" key="12">
    <source>
        <dbReference type="Proteomes" id="UP000245207"/>
    </source>
</evidence>
<keyword evidence="12" id="KW-1185">Reference proteome</keyword>
<evidence type="ECO:0000256" key="5">
    <source>
        <dbReference type="ARBA" id="ARBA00022741"/>
    </source>
</evidence>
<evidence type="ECO:0000256" key="7">
    <source>
        <dbReference type="ARBA" id="ARBA00022840"/>
    </source>
</evidence>
<evidence type="ECO:0000256" key="6">
    <source>
        <dbReference type="ARBA" id="ARBA00022777"/>
    </source>
</evidence>
<dbReference type="Pfam" id="PF00162">
    <property type="entry name" value="PGK"/>
    <property type="match status" value="1"/>
</dbReference>
<evidence type="ECO:0000256" key="3">
    <source>
        <dbReference type="ARBA" id="ARBA00013061"/>
    </source>
</evidence>
<keyword evidence="7" id="KW-0067">ATP-binding</keyword>
<keyword evidence="8" id="KW-0460">Magnesium</keyword>
<evidence type="ECO:0000256" key="10">
    <source>
        <dbReference type="RuleBase" id="RU000696"/>
    </source>
</evidence>
<comment type="similarity">
    <text evidence="2 9">Belongs to the phosphoglycerate kinase family.</text>
</comment>
<keyword evidence="6 9" id="KW-0418">Kinase</keyword>
<dbReference type="Gene3D" id="3.40.50.1260">
    <property type="entry name" value="Phosphoglycerate kinase, N-terminal domain"/>
    <property type="match status" value="1"/>
</dbReference>
<comment type="caution">
    <text evidence="11">The sequence shown here is derived from an EMBL/GenBank/DDBJ whole genome shotgun (WGS) entry which is preliminary data.</text>
</comment>
<comment type="subunit">
    <text evidence="10">Monomer.</text>
</comment>
<dbReference type="InterPro" id="IPR036043">
    <property type="entry name" value="Phosphoglycerate_kinase_sf"/>
</dbReference>
<dbReference type="OrthoDB" id="275353at2759"/>
<name>A0A2U1L140_ARTAN</name>
<dbReference type="InterPro" id="IPR001576">
    <property type="entry name" value="Phosphoglycerate_kinase"/>
</dbReference>
<evidence type="ECO:0000256" key="1">
    <source>
        <dbReference type="ARBA" id="ARBA00001946"/>
    </source>
</evidence>
<proteinExistence type="inferred from homology"/>
<dbReference type="PRINTS" id="PR00477">
    <property type="entry name" value="PHGLYCKINASE"/>
</dbReference>
<comment type="catalytic activity">
    <reaction evidence="9">
        <text>(2R)-3-phosphoglycerate + ATP = (2R)-3-phospho-glyceroyl phosphate + ADP</text>
        <dbReference type="Rhea" id="RHEA:14801"/>
        <dbReference type="ChEBI" id="CHEBI:30616"/>
        <dbReference type="ChEBI" id="CHEBI:57604"/>
        <dbReference type="ChEBI" id="CHEBI:58272"/>
        <dbReference type="ChEBI" id="CHEBI:456216"/>
        <dbReference type="EC" id="2.7.2.3"/>
    </reaction>
</comment>
<dbReference type="GO" id="GO:0006096">
    <property type="term" value="P:glycolytic process"/>
    <property type="evidence" value="ECO:0007669"/>
    <property type="project" value="InterPro"/>
</dbReference>
<organism evidence="11 12">
    <name type="scientific">Artemisia annua</name>
    <name type="common">Sweet wormwood</name>
    <dbReference type="NCBI Taxonomy" id="35608"/>
    <lineage>
        <taxon>Eukaryota</taxon>
        <taxon>Viridiplantae</taxon>
        <taxon>Streptophyta</taxon>
        <taxon>Embryophyta</taxon>
        <taxon>Tracheophyta</taxon>
        <taxon>Spermatophyta</taxon>
        <taxon>Magnoliopsida</taxon>
        <taxon>eudicotyledons</taxon>
        <taxon>Gunneridae</taxon>
        <taxon>Pentapetalae</taxon>
        <taxon>asterids</taxon>
        <taxon>campanulids</taxon>
        <taxon>Asterales</taxon>
        <taxon>Asteraceae</taxon>
        <taxon>Asteroideae</taxon>
        <taxon>Anthemideae</taxon>
        <taxon>Artemisiinae</taxon>
        <taxon>Artemisia</taxon>
    </lineage>
</organism>
<keyword evidence="4 9" id="KW-0808">Transferase</keyword>
<dbReference type="InterPro" id="IPR015824">
    <property type="entry name" value="Phosphoglycerate_kinase_N"/>
</dbReference>
<dbReference type="Proteomes" id="UP000245207">
    <property type="component" value="Unassembled WGS sequence"/>
</dbReference>
<sequence length="245" mass="25913">MVTINVTGFGNKERNFLVGTVSNPKKPFAAIVGGSNLSSKISLIESLMNKVEIIILGGGMIFTFYKAQGLSVGSSPVEEDKLILAKSLLEKAKAKGVSLLLPSDVVIADKFAPDANSKYIVGHWWKKLNLNYLIIVEYVCRFVPASSIPDDWMGLDIGPDSIKSFSESLDTTKVVIWNGSVGVSEFEKFAAGTEGITTIIGGGALVAAVEKVGLADKMSYISTTGGASLELLEGKPLPGVLPGET</sequence>
<keyword evidence="5" id="KW-0547">Nucleotide-binding</keyword>
<dbReference type="EMBL" id="PKPP01012256">
    <property type="protein sequence ID" value="PWA42674.1"/>
    <property type="molecule type" value="Genomic_DNA"/>
</dbReference>
<reference evidence="11 12" key="1">
    <citation type="journal article" date="2018" name="Mol. Plant">
        <title>The genome of Artemisia annua provides insight into the evolution of Asteraceae family and artemisinin biosynthesis.</title>
        <authorList>
            <person name="Shen Q."/>
            <person name="Zhang L."/>
            <person name="Liao Z."/>
            <person name="Wang S."/>
            <person name="Yan T."/>
            <person name="Shi P."/>
            <person name="Liu M."/>
            <person name="Fu X."/>
            <person name="Pan Q."/>
            <person name="Wang Y."/>
            <person name="Lv Z."/>
            <person name="Lu X."/>
            <person name="Zhang F."/>
            <person name="Jiang W."/>
            <person name="Ma Y."/>
            <person name="Chen M."/>
            <person name="Hao X."/>
            <person name="Li L."/>
            <person name="Tang Y."/>
            <person name="Lv G."/>
            <person name="Zhou Y."/>
            <person name="Sun X."/>
            <person name="Brodelius P.E."/>
            <person name="Rose J.K.C."/>
            <person name="Tang K."/>
        </authorList>
    </citation>
    <scope>NUCLEOTIDE SEQUENCE [LARGE SCALE GENOMIC DNA]</scope>
    <source>
        <strain evidence="12">cv. Huhao1</strain>
        <tissue evidence="11">Leaf</tissue>
    </source>
</reference>
<evidence type="ECO:0000256" key="9">
    <source>
        <dbReference type="RuleBase" id="RU000532"/>
    </source>
</evidence>
<gene>
    <name evidence="11" type="ORF">CTI12_AA538650</name>
</gene>
<evidence type="ECO:0000313" key="11">
    <source>
        <dbReference type="EMBL" id="PWA42674.1"/>
    </source>
</evidence>
<dbReference type="EC" id="2.7.2.3" evidence="3 9"/>
<dbReference type="AlphaFoldDB" id="A0A2U1L140"/>
<evidence type="ECO:0000256" key="4">
    <source>
        <dbReference type="ARBA" id="ARBA00022679"/>
    </source>
</evidence>
<evidence type="ECO:0000256" key="8">
    <source>
        <dbReference type="ARBA" id="ARBA00022842"/>
    </source>
</evidence>